<accession>D2VPP4</accession>
<feature type="repeat" description="NHL" evidence="2">
    <location>
        <begin position="159"/>
        <end position="188"/>
    </location>
</feature>
<dbReference type="CDD" id="cd05819">
    <property type="entry name" value="NHL"/>
    <property type="match status" value="1"/>
</dbReference>
<dbReference type="PROSITE" id="PS51125">
    <property type="entry name" value="NHL"/>
    <property type="match status" value="4"/>
</dbReference>
<dbReference type="Proteomes" id="UP000006671">
    <property type="component" value="Unassembled WGS sequence"/>
</dbReference>
<organism evidence="4">
    <name type="scientific">Naegleria gruberi</name>
    <name type="common">Amoeba</name>
    <dbReference type="NCBI Taxonomy" id="5762"/>
    <lineage>
        <taxon>Eukaryota</taxon>
        <taxon>Discoba</taxon>
        <taxon>Heterolobosea</taxon>
        <taxon>Tetramitia</taxon>
        <taxon>Eutetramitia</taxon>
        <taxon>Vahlkampfiidae</taxon>
        <taxon>Naegleria</taxon>
    </lineage>
</organism>
<feature type="repeat" description="NHL" evidence="2">
    <location>
        <begin position="239"/>
        <end position="283"/>
    </location>
</feature>
<dbReference type="PANTHER" id="PTHR24104">
    <property type="entry name" value="E3 UBIQUITIN-PROTEIN LIGASE NHLRC1-RELATED"/>
    <property type="match status" value="1"/>
</dbReference>
<dbReference type="OrthoDB" id="342730at2759"/>
<evidence type="ECO:0000313" key="3">
    <source>
        <dbReference type="EMBL" id="EFC41162.1"/>
    </source>
</evidence>
<dbReference type="Pfam" id="PF01436">
    <property type="entry name" value="NHL"/>
    <property type="match status" value="3"/>
</dbReference>
<feature type="repeat" description="NHL" evidence="2">
    <location>
        <begin position="57"/>
        <end position="101"/>
    </location>
</feature>
<dbReference type="GO" id="GO:0008270">
    <property type="term" value="F:zinc ion binding"/>
    <property type="evidence" value="ECO:0007669"/>
    <property type="project" value="UniProtKB-KW"/>
</dbReference>
<sequence>MIDNNNNNMKKIKKNSSLSYFHNFNGHHNSQYQTTSTLITMNGCSGMKTSQSEFELIGCIGSYGSQNGQFKNPSDVAIDFKNQLIFVVDTDNRRIQVFDESTLTFKYMFTTPFKPNAVTVHWDHTLIISFTRDSLICKYDFNGNEIWRWGGVTTKNVMDSPTGVVVDYEGNIYVCDWFKHRIVVFSPGGELLKSIGSMGKEYGQFSFPRDIDIDSAGNIIISDSGNNRIQILKSNGEFISSFGSIGNDKGEFQAPNSVFVDKSTGDIFLTEWDSHRISKFHPSNPFSGSTCIGSFGNHENSLKYPSGIAFCYGSSRLFIVDTGNNRIKVYRVT</sequence>
<evidence type="ECO:0000256" key="1">
    <source>
        <dbReference type="ARBA" id="ARBA00022737"/>
    </source>
</evidence>
<dbReference type="InterPro" id="IPR050952">
    <property type="entry name" value="TRIM-NHL_E3_ligases"/>
</dbReference>
<dbReference type="InterPro" id="IPR001258">
    <property type="entry name" value="NHL_repeat"/>
</dbReference>
<dbReference type="PANTHER" id="PTHR24104:SF46">
    <property type="entry name" value="TRIPARTITE MOTIF-CONTAINING PROTEIN 2-LIKE"/>
    <property type="match status" value="1"/>
</dbReference>
<protein>
    <submittedName>
        <fullName evidence="3">Predicted protein</fullName>
    </submittedName>
</protein>
<dbReference type="VEuPathDB" id="AmoebaDB:NAEGRDRAFT_70935"/>
<dbReference type="InterPro" id="IPR011042">
    <property type="entry name" value="6-blade_b-propeller_TolB-like"/>
</dbReference>
<name>D2VPP4_NAEGR</name>
<dbReference type="RefSeq" id="XP_002673906.1">
    <property type="nucleotide sequence ID" value="XM_002673860.1"/>
</dbReference>
<keyword evidence="1" id="KW-0677">Repeat</keyword>
<dbReference type="GeneID" id="8851124"/>
<feature type="repeat" description="NHL" evidence="2">
    <location>
        <begin position="192"/>
        <end position="235"/>
    </location>
</feature>
<keyword evidence="4" id="KW-1185">Reference proteome</keyword>
<dbReference type="EMBL" id="GG738887">
    <property type="protein sequence ID" value="EFC41162.1"/>
    <property type="molecule type" value="Genomic_DNA"/>
</dbReference>
<evidence type="ECO:0000313" key="4">
    <source>
        <dbReference type="Proteomes" id="UP000006671"/>
    </source>
</evidence>
<dbReference type="AlphaFoldDB" id="D2VPP4"/>
<gene>
    <name evidence="3" type="ORF">NAEGRDRAFT_70935</name>
</gene>
<dbReference type="Gene3D" id="2.120.10.30">
    <property type="entry name" value="TolB, C-terminal domain"/>
    <property type="match status" value="2"/>
</dbReference>
<reference evidence="3 4" key="1">
    <citation type="journal article" date="2010" name="Cell">
        <title>The genome of Naegleria gruberi illuminates early eukaryotic versatility.</title>
        <authorList>
            <person name="Fritz-Laylin L.K."/>
            <person name="Prochnik S.E."/>
            <person name="Ginger M.L."/>
            <person name="Dacks J.B."/>
            <person name="Carpenter M.L."/>
            <person name="Field M.C."/>
            <person name="Kuo A."/>
            <person name="Paredez A."/>
            <person name="Chapman J."/>
            <person name="Pham J."/>
            <person name="Shu S."/>
            <person name="Neupane R."/>
            <person name="Cipriano M."/>
            <person name="Mancuso J."/>
            <person name="Tu H."/>
            <person name="Salamov A."/>
            <person name="Lindquist E."/>
            <person name="Shapiro H."/>
            <person name="Lucas S."/>
            <person name="Grigoriev I.V."/>
            <person name="Cande W.Z."/>
            <person name="Fulton C."/>
            <person name="Rokhsar D.S."/>
            <person name="Dawson S.C."/>
        </authorList>
    </citation>
    <scope>NUCLEOTIDE SEQUENCE [LARGE SCALE GENOMIC DNA]</scope>
    <source>
        <strain evidence="3 4">NEG-M</strain>
    </source>
</reference>
<dbReference type="KEGG" id="ngr:NAEGRDRAFT_70935"/>
<dbReference type="eggNOG" id="KOG2177">
    <property type="taxonomic scope" value="Eukaryota"/>
</dbReference>
<dbReference type="InParanoid" id="D2VPP4"/>
<proteinExistence type="predicted"/>
<dbReference type="SUPFAM" id="SSF101898">
    <property type="entry name" value="NHL repeat"/>
    <property type="match status" value="1"/>
</dbReference>
<evidence type="ECO:0000256" key="2">
    <source>
        <dbReference type="PROSITE-ProRule" id="PRU00504"/>
    </source>
</evidence>